<accession>A0A9P6KBF2</accession>
<comment type="caution">
    <text evidence="2">The sequence shown here is derived from an EMBL/GenBank/DDBJ whole genome shotgun (WGS) entry which is preliminary data.</text>
</comment>
<proteinExistence type="predicted"/>
<name>A0A9P6KBF2_9FUNG</name>
<dbReference type="Proteomes" id="UP000780801">
    <property type="component" value="Unassembled WGS sequence"/>
</dbReference>
<dbReference type="OrthoDB" id="2442475at2759"/>
<gene>
    <name evidence="2" type="ORF">BGW38_004608</name>
</gene>
<evidence type="ECO:0000256" key="1">
    <source>
        <dbReference type="SAM" id="MobiDB-lite"/>
    </source>
</evidence>
<reference evidence="2" key="1">
    <citation type="journal article" date="2020" name="Fungal Divers.">
        <title>Resolving the Mortierellaceae phylogeny through synthesis of multi-gene phylogenetics and phylogenomics.</title>
        <authorList>
            <person name="Vandepol N."/>
            <person name="Liber J."/>
            <person name="Desiro A."/>
            <person name="Na H."/>
            <person name="Kennedy M."/>
            <person name="Barry K."/>
            <person name="Grigoriev I.V."/>
            <person name="Miller A.N."/>
            <person name="O'Donnell K."/>
            <person name="Stajich J.E."/>
            <person name="Bonito G."/>
        </authorList>
    </citation>
    <scope>NUCLEOTIDE SEQUENCE</scope>
    <source>
        <strain evidence="2">KOD1015</strain>
    </source>
</reference>
<feature type="compositionally biased region" description="Low complexity" evidence="1">
    <location>
        <begin position="131"/>
        <end position="146"/>
    </location>
</feature>
<evidence type="ECO:0000313" key="2">
    <source>
        <dbReference type="EMBL" id="KAF9579219.1"/>
    </source>
</evidence>
<feature type="compositionally biased region" description="Basic and acidic residues" evidence="1">
    <location>
        <begin position="164"/>
        <end position="175"/>
    </location>
</feature>
<keyword evidence="3" id="KW-1185">Reference proteome</keyword>
<feature type="compositionally biased region" description="Acidic residues" evidence="1">
    <location>
        <begin position="176"/>
        <end position="185"/>
    </location>
</feature>
<evidence type="ECO:0000313" key="3">
    <source>
        <dbReference type="Proteomes" id="UP000780801"/>
    </source>
</evidence>
<dbReference type="AlphaFoldDB" id="A0A9P6KBF2"/>
<feature type="region of interest" description="Disordered" evidence="1">
    <location>
        <begin position="130"/>
        <end position="186"/>
    </location>
</feature>
<sequence>MASGVTWANEVKLEKGKWVEHVSFGSFVKRFDIRNKEVAMAHYAALLNSPYIKEKRRQRLQVAYADFKDSRLRDFWASWKQSVSLNETQNRLLCNATIIRKETAILAQQASLRDSASSFEVPYTGWNQKFPTPSSSAGATSTPTAPDTEGLDSVGNASLVEAQDISKEQADRTDAQDDSLEESTSADEAIVWSPAKSSPFYELVRYIFSKAKNKYAPFPVMPSDLSENHRQMFEKAVELLREPGDILRKKEILVITSGIINTISRFGIEFRLSQRIVEESLHPCMANKLPTIARLVTELLSALYPDEDLPHEPSMSSLQSLVYSKLVTESTKTRRTKEDQEIYVFLKIICQILMWLEHGLFVRPTSEHVYVSAWSSIFNTLFAGGGLRVIPGELASQASKHCRQLTEDGFGTRSANGTNGRKVDLTLRVLVDSNWIGEVAVFESKPVVTDATCVKQQNKSVRLNAAILYNLESRGLDISQWYPIIAETRALAADFYTIKRYEDVLGVGKATKMKCWIPADCSQLKGFLRSESMNILLGFRLYV</sequence>
<protein>
    <submittedName>
        <fullName evidence="2">Uncharacterized protein</fullName>
    </submittedName>
</protein>
<organism evidence="2 3">
    <name type="scientific">Lunasporangiospora selenospora</name>
    <dbReference type="NCBI Taxonomy" id="979761"/>
    <lineage>
        <taxon>Eukaryota</taxon>
        <taxon>Fungi</taxon>
        <taxon>Fungi incertae sedis</taxon>
        <taxon>Mucoromycota</taxon>
        <taxon>Mortierellomycotina</taxon>
        <taxon>Mortierellomycetes</taxon>
        <taxon>Mortierellales</taxon>
        <taxon>Mortierellaceae</taxon>
        <taxon>Lunasporangiospora</taxon>
    </lineage>
</organism>
<dbReference type="EMBL" id="JAABOA010002939">
    <property type="protein sequence ID" value="KAF9579219.1"/>
    <property type="molecule type" value="Genomic_DNA"/>
</dbReference>